<reference evidence="2" key="1">
    <citation type="journal article" date="2011" name="Nat. Biotechnol.">
        <title>The genomic sequence of the Chinese hamster ovary (CHO)-K1 cell line.</title>
        <authorList>
            <person name="Xu X."/>
            <person name="Nagarajan H."/>
            <person name="Lewis N.E."/>
            <person name="Pan S."/>
            <person name="Cai Z."/>
            <person name="Liu X."/>
            <person name="Chen W."/>
            <person name="Xie M."/>
            <person name="Wang W."/>
            <person name="Hammond S."/>
            <person name="Andersen M.R."/>
            <person name="Neff N."/>
            <person name="Passarelli B."/>
            <person name="Koh W."/>
            <person name="Fan H.C."/>
            <person name="Wang J."/>
            <person name="Gui Y."/>
            <person name="Lee K.H."/>
            <person name="Betenbaugh M.J."/>
            <person name="Quake S.R."/>
            <person name="Famili I."/>
            <person name="Palsson B.O."/>
            <person name="Wang J."/>
        </authorList>
    </citation>
    <scope>NUCLEOTIDE SEQUENCE [LARGE SCALE GENOMIC DNA]</scope>
    <source>
        <strain evidence="2">CHO K1 cell line</strain>
    </source>
</reference>
<accession>G3ICZ9</accession>
<proteinExistence type="predicted"/>
<protein>
    <submittedName>
        <fullName evidence="1">Uncharacterized protein</fullName>
    </submittedName>
</protein>
<dbReference type="Proteomes" id="UP000001075">
    <property type="component" value="Unassembled WGS sequence"/>
</dbReference>
<evidence type="ECO:0000313" key="2">
    <source>
        <dbReference type="Proteomes" id="UP000001075"/>
    </source>
</evidence>
<gene>
    <name evidence="1" type="ORF">I79_021560</name>
</gene>
<dbReference type="AlphaFoldDB" id="G3ICZ9"/>
<dbReference type="InParanoid" id="G3ICZ9"/>
<dbReference type="EMBL" id="JH001981">
    <property type="protein sequence ID" value="EGV96753.1"/>
    <property type="molecule type" value="Genomic_DNA"/>
</dbReference>
<sequence length="53" mass="5816">MSVLCLCKIPKQAILVITCSVHVRDQRPEGSVLHLFAANVGRQQQLEPSSVQS</sequence>
<organism evidence="1 2">
    <name type="scientific">Cricetulus griseus</name>
    <name type="common">Chinese hamster</name>
    <name type="synonym">Cricetulus barabensis griseus</name>
    <dbReference type="NCBI Taxonomy" id="10029"/>
    <lineage>
        <taxon>Eukaryota</taxon>
        <taxon>Metazoa</taxon>
        <taxon>Chordata</taxon>
        <taxon>Craniata</taxon>
        <taxon>Vertebrata</taxon>
        <taxon>Euteleostomi</taxon>
        <taxon>Mammalia</taxon>
        <taxon>Eutheria</taxon>
        <taxon>Euarchontoglires</taxon>
        <taxon>Glires</taxon>
        <taxon>Rodentia</taxon>
        <taxon>Myomorpha</taxon>
        <taxon>Muroidea</taxon>
        <taxon>Cricetidae</taxon>
        <taxon>Cricetinae</taxon>
        <taxon>Cricetulus</taxon>
    </lineage>
</organism>
<name>G3ICZ9_CRIGR</name>
<evidence type="ECO:0000313" key="1">
    <source>
        <dbReference type="EMBL" id="EGV96753.1"/>
    </source>
</evidence>